<evidence type="ECO:0000256" key="2">
    <source>
        <dbReference type="ARBA" id="ARBA00022803"/>
    </source>
</evidence>
<keyword evidence="1" id="KW-0677">Repeat</keyword>
<reference evidence="4" key="1">
    <citation type="submission" date="2021-10" db="EMBL/GenBank/DDBJ databases">
        <title>The diversity and Nitrogen Metabolism of Culturable Nitrate-Utilizing Bacteria Within the Oxygen Minimum Zone of the Changjiang (Yangtze River)Estuary.</title>
        <authorList>
            <person name="Zhang D."/>
            <person name="Zheng J."/>
            <person name="Liu S."/>
            <person name="He W."/>
        </authorList>
    </citation>
    <scope>NUCLEOTIDE SEQUENCE</scope>
    <source>
        <strain evidence="4">FXH-223</strain>
    </source>
</reference>
<dbReference type="InterPro" id="IPR013360">
    <property type="entry name" value="Pilus_4_PilW"/>
</dbReference>
<dbReference type="NCBIfam" id="TIGR02521">
    <property type="entry name" value="type_IV_pilW"/>
    <property type="match status" value="1"/>
</dbReference>
<evidence type="ECO:0000256" key="3">
    <source>
        <dbReference type="PROSITE-ProRule" id="PRU00339"/>
    </source>
</evidence>
<dbReference type="SMART" id="SM00028">
    <property type="entry name" value="TPR"/>
    <property type="match status" value="4"/>
</dbReference>
<evidence type="ECO:0000256" key="1">
    <source>
        <dbReference type="ARBA" id="ARBA00022737"/>
    </source>
</evidence>
<sequence length="265" mass="30044">MSPTLRQFVLTVVLAGLFGLMAGCVTVTEGGNPNEVNVDEAVATRVAAGMKYLQMGNPSEARRHFARALSLNDNSAQAHNAMALLYNYERDAKQEEHHYRKALAADRNYAPALNNYGTLLFSQGRYDEALEKFKRAANDPNYEGRASAFNNMGATYKALGEMDQAREAYIRSLRLNPGNSQLLLELARLYYQDDRARIGWDYYRDYERRVRPQSAEALWVGIRLAAALGKRDQQASYELALQNLYPGSREFRLWRAWRDGQEGAE</sequence>
<evidence type="ECO:0000313" key="5">
    <source>
        <dbReference type="Proteomes" id="UP001108027"/>
    </source>
</evidence>
<dbReference type="RefSeq" id="WP_228232593.1">
    <property type="nucleotide sequence ID" value="NZ_JAJGNA010000001.1"/>
</dbReference>
<dbReference type="PROSITE" id="PS50005">
    <property type="entry name" value="TPR"/>
    <property type="match status" value="3"/>
</dbReference>
<dbReference type="PANTHER" id="PTHR14027:SF2">
    <property type="entry name" value="RNA POLYMERASE-ASSOCIATED PROTEIN CTR9 HOMOLOG"/>
    <property type="match status" value="1"/>
</dbReference>
<dbReference type="GO" id="GO:0006355">
    <property type="term" value="P:regulation of DNA-templated transcription"/>
    <property type="evidence" value="ECO:0007669"/>
    <property type="project" value="InterPro"/>
</dbReference>
<keyword evidence="5" id="KW-1185">Reference proteome</keyword>
<dbReference type="PANTHER" id="PTHR14027">
    <property type="entry name" value="RNA POLYMERASE-ASSOCIATED PROTEIN CTR9"/>
    <property type="match status" value="1"/>
</dbReference>
<dbReference type="GO" id="GO:0006368">
    <property type="term" value="P:transcription elongation by RNA polymerase II"/>
    <property type="evidence" value="ECO:0007669"/>
    <property type="project" value="TreeGrafter"/>
</dbReference>
<dbReference type="InterPro" id="IPR019734">
    <property type="entry name" value="TPR_rpt"/>
</dbReference>
<dbReference type="InterPro" id="IPR011990">
    <property type="entry name" value="TPR-like_helical_dom_sf"/>
</dbReference>
<feature type="repeat" description="TPR" evidence="3">
    <location>
        <begin position="146"/>
        <end position="179"/>
    </location>
</feature>
<feature type="repeat" description="TPR" evidence="3">
    <location>
        <begin position="110"/>
        <end position="142"/>
    </location>
</feature>
<gene>
    <name evidence="4" type="primary">pilW</name>
    <name evidence="4" type="ORF">LL252_02080</name>
</gene>
<dbReference type="Pfam" id="PF13424">
    <property type="entry name" value="TPR_12"/>
    <property type="match status" value="1"/>
</dbReference>
<accession>A0A9Q3UI04</accession>
<dbReference type="PROSITE" id="PS50293">
    <property type="entry name" value="TPR_REGION"/>
    <property type="match status" value="1"/>
</dbReference>
<dbReference type="EMBL" id="JAJGNA010000001">
    <property type="protein sequence ID" value="MCC4307347.1"/>
    <property type="molecule type" value="Genomic_DNA"/>
</dbReference>
<dbReference type="InterPro" id="IPR031101">
    <property type="entry name" value="Ctr9"/>
</dbReference>
<keyword evidence="2 3" id="KW-0802">TPR repeat</keyword>
<dbReference type="Proteomes" id="UP001108027">
    <property type="component" value="Unassembled WGS sequence"/>
</dbReference>
<dbReference type="SUPFAM" id="SSF48452">
    <property type="entry name" value="TPR-like"/>
    <property type="match status" value="1"/>
</dbReference>
<dbReference type="PROSITE" id="PS51257">
    <property type="entry name" value="PROKAR_LIPOPROTEIN"/>
    <property type="match status" value="1"/>
</dbReference>
<dbReference type="AlphaFoldDB" id="A0A9Q3UI04"/>
<evidence type="ECO:0000313" key="4">
    <source>
        <dbReference type="EMBL" id="MCC4307347.1"/>
    </source>
</evidence>
<comment type="caution">
    <text evidence="4">The sequence shown here is derived from an EMBL/GenBank/DDBJ whole genome shotgun (WGS) entry which is preliminary data.</text>
</comment>
<feature type="repeat" description="TPR" evidence="3">
    <location>
        <begin position="42"/>
        <end position="75"/>
    </location>
</feature>
<protein>
    <submittedName>
        <fullName evidence="4">Type IV pilus biogenesis/stability protein PilW</fullName>
    </submittedName>
</protein>
<dbReference type="Gene3D" id="1.25.40.10">
    <property type="entry name" value="Tetratricopeptide repeat domain"/>
    <property type="match status" value="1"/>
</dbReference>
<organism evidence="4 5">
    <name type="scientific">Alloalcanivorax marinus</name>
    <dbReference type="NCBI Taxonomy" id="1177169"/>
    <lineage>
        <taxon>Bacteria</taxon>
        <taxon>Pseudomonadati</taxon>
        <taxon>Pseudomonadota</taxon>
        <taxon>Gammaproteobacteria</taxon>
        <taxon>Oceanospirillales</taxon>
        <taxon>Alcanivoracaceae</taxon>
        <taxon>Alloalcanivorax</taxon>
    </lineage>
</organism>
<name>A0A9Q3UI04_9GAMM</name>
<dbReference type="GO" id="GO:0000993">
    <property type="term" value="F:RNA polymerase II complex binding"/>
    <property type="evidence" value="ECO:0007669"/>
    <property type="project" value="TreeGrafter"/>
</dbReference>
<proteinExistence type="predicted"/>